<dbReference type="KEGG" id="crw:CROST_010560"/>
<dbReference type="InterPro" id="IPR006710">
    <property type="entry name" value="Glyco_hydro_43"/>
</dbReference>
<sequence>MLKTFVKEGSFILHCKIKGGKDIFIYRIIMKNRFKKITSIILGLSLTIVGQLGVISFNNPVTASAAALNTSRVSVHDPSIVQANGKYYLFGSHRADAVSSDLTSWNYFQTNINNDYANIFSVGGKWAAHGSTSYDITGNLWAPDVIYNKQMKKWCMYMSVNGNNFYSSIALATSDSITGPYKYAGTIVYSGFTNSSEASQTDYAKVTGTNNVDKRYLSNNSWNSAYGTNAIDPCVKYDKSGNLWLSYGSWFGGLFMLKLDNSTGLRDYSYKYSTETNASDQYLGTKISGGYGTSGEGSYIEYDKASDYYYLYESYCGLDATDNFSGYQIRMFRSKNITGPYTDARGNSAICTSANDDKSTKGIKLFGNYYFSSLAGVNSSELSSKGYMSGGHNSALIDNNSGQRYLIYHTRFNNGTENHQIRVHQQFLNEDGWPVTAVYEYLGSQISNSGYSNSDIVGTYEFVNHGLNATTAKTGMLKTSKVSLNANGTISGDYTGSWSEKSGSYYCTMVIGGVTYKGVFFKQYDESASHKNTMTFSLIGSNDESIWGSKVSDSTISPSTKLDGTYYIKSSLSGMYLDVANGGTTDGTNIRQWTPLNNNAQKFKIVSNNDGTYNILTGASNYKSSLDVTNNSSTDGANIEEWNYWGGDMQKFKIQKVSGNNYSILTKSSNFKSCLDVYNMSKDSGANVCQWNYWGGAGQLWELIPN</sequence>
<keyword evidence="4" id="KW-0326">Glycosidase</keyword>
<dbReference type="EMBL" id="CP096983">
    <property type="protein sequence ID" value="URZ10348.1"/>
    <property type="molecule type" value="Genomic_DNA"/>
</dbReference>
<organism evidence="5 6">
    <name type="scientific">Clostridium felsineum</name>
    <dbReference type="NCBI Taxonomy" id="36839"/>
    <lineage>
        <taxon>Bacteria</taxon>
        <taxon>Bacillati</taxon>
        <taxon>Bacillota</taxon>
        <taxon>Clostridia</taxon>
        <taxon>Eubacteriales</taxon>
        <taxon>Clostridiaceae</taxon>
        <taxon>Clostridium</taxon>
    </lineage>
</organism>
<dbReference type="Pfam" id="PF16369">
    <property type="entry name" value="GH43_C"/>
    <property type="match status" value="1"/>
</dbReference>
<proteinExistence type="inferred from homology"/>
<dbReference type="GO" id="GO:0004553">
    <property type="term" value="F:hydrolase activity, hydrolyzing O-glycosyl compounds"/>
    <property type="evidence" value="ECO:0007669"/>
    <property type="project" value="InterPro"/>
</dbReference>
<gene>
    <name evidence="5" type="ORF">CROST_010560</name>
</gene>
<keyword evidence="3" id="KW-0378">Hydrolase</keyword>
<dbReference type="Gene3D" id="2.80.10.50">
    <property type="match status" value="3"/>
</dbReference>
<dbReference type="CDD" id="cd00161">
    <property type="entry name" value="beta-trefoil_Ricin-like"/>
    <property type="match status" value="1"/>
</dbReference>
<dbReference type="InterPro" id="IPR032291">
    <property type="entry name" value="Abn2_C"/>
</dbReference>
<reference evidence="5 6" key="1">
    <citation type="submission" date="2022-04" db="EMBL/GenBank/DDBJ databases">
        <title>Genome sequence of C. roseum typestrain.</title>
        <authorList>
            <person name="Poehlein A."/>
            <person name="Schoch T."/>
            <person name="Duerre P."/>
            <person name="Daniel R."/>
        </authorList>
    </citation>
    <scope>NUCLEOTIDE SEQUENCE [LARGE SCALE GENOMIC DNA]</scope>
    <source>
        <strain evidence="5 6">DSM 7320</strain>
    </source>
</reference>
<dbReference type="GO" id="GO:0005975">
    <property type="term" value="P:carbohydrate metabolic process"/>
    <property type="evidence" value="ECO:0007669"/>
    <property type="project" value="InterPro"/>
</dbReference>
<evidence type="ECO:0000313" key="5">
    <source>
        <dbReference type="EMBL" id="URZ10348.1"/>
    </source>
</evidence>
<dbReference type="InterPro" id="IPR050727">
    <property type="entry name" value="GH43_arabinanases"/>
</dbReference>
<evidence type="ECO:0000256" key="2">
    <source>
        <dbReference type="ARBA" id="ARBA00009865"/>
    </source>
</evidence>
<dbReference type="Pfam" id="PF04616">
    <property type="entry name" value="Glyco_hydro_43"/>
    <property type="match status" value="1"/>
</dbReference>
<evidence type="ECO:0000313" key="6">
    <source>
        <dbReference type="Proteomes" id="UP000190951"/>
    </source>
</evidence>
<dbReference type="PANTHER" id="PTHR43301">
    <property type="entry name" value="ARABINAN ENDO-1,5-ALPHA-L-ARABINOSIDASE"/>
    <property type="match status" value="1"/>
</dbReference>
<dbReference type="InterPro" id="IPR023296">
    <property type="entry name" value="Glyco_hydro_beta-prop_sf"/>
</dbReference>
<dbReference type="CDD" id="cd18832">
    <property type="entry name" value="GH43_GsAbnA-like"/>
    <property type="match status" value="1"/>
</dbReference>
<accession>A0A1S8MG69</accession>
<dbReference type="Gene3D" id="2.115.10.20">
    <property type="entry name" value="Glycosyl hydrolase domain, family 43"/>
    <property type="match status" value="1"/>
</dbReference>
<comment type="pathway">
    <text evidence="1">Glycan metabolism; L-arabinan degradation.</text>
</comment>
<dbReference type="Proteomes" id="UP000190951">
    <property type="component" value="Chromosome"/>
</dbReference>
<evidence type="ECO:0000256" key="3">
    <source>
        <dbReference type="ARBA" id="ARBA00022801"/>
    </source>
</evidence>
<keyword evidence="6" id="KW-1185">Reference proteome</keyword>
<dbReference type="AlphaFoldDB" id="A0A1S8MG69"/>
<dbReference type="SUPFAM" id="SSF75005">
    <property type="entry name" value="Arabinanase/levansucrase/invertase"/>
    <property type="match status" value="1"/>
</dbReference>
<dbReference type="SUPFAM" id="SSF50370">
    <property type="entry name" value="Ricin B-like lectins"/>
    <property type="match status" value="1"/>
</dbReference>
<dbReference type="Gene3D" id="2.40.128.10">
    <property type="match status" value="1"/>
</dbReference>
<dbReference type="SMART" id="SM00458">
    <property type="entry name" value="RICIN"/>
    <property type="match status" value="1"/>
</dbReference>
<dbReference type="PANTHER" id="PTHR43301:SF3">
    <property type="entry name" value="ARABINAN ENDO-1,5-ALPHA-L-ARABINOSIDASE A-RELATED"/>
    <property type="match status" value="1"/>
</dbReference>
<dbReference type="InterPro" id="IPR000772">
    <property type="entry name" value="Ricin_B_lectin"/>
</dbReference>
<protein>
    <submittedName>
        <fullName evidence="5">Uncharacterized protein</fullName>
    </submittedName>
</protein>
<dbReference type="InterPro" id="IPR035992">
    <property type="entry name" value="Ricin_B-like_lectins"/>
</dbReference>
<name>A0A1S8MG69_9CLOT</name>
<dbReference type="Pfam" id="PF14200">
    <property type="entry name" value="RicinB_lectin_2"/>
    <property type="match status" value="2"/>
</dbReference>
<comment type="similarity">
    <text evidence="2">Belongs to the glycosyl hydrolase 43 family.</text>
</comment>
<evidence type="ECO:0000256" key="4">
    <source>
        <dbReference type="ARBA" id="ARBA00023295"/>
    </source>
</evidence>
<evidence type="ECO:0000256" key="1">
    <source>
        <dbReference type="ARBA" id="ARBA00004834"/>
    </source>
</evidence>
<dbReference type="STRING" id="84029.CROST_30720"/>